<dbReference type="InterPro" id="IPR055356">
    <property type="entry name" value="ZP-N"/>
</dbReference>
<gene>
    <name evidence="6" type="ORF">CRENBAI_004977</name>
</gene>
<evidence type="ECO:0000313" key="6">
    <source>
        <dbReference type="EMBL" id="KAK5605842.1"/>
    </source>
</evidence>
<dbReference type="Pfam" id="PF00100">
    <property type="entry name" value="Zona_pellucida"/>
    <property type="match status" value="1"/>
</dbReference>
<sequence>MLRPLLYLSALITLAGGQYFLVSIHQSAPYVSSMSSGAQQTFKASSEFDISSCPITIYGQTYQHAYVNLTSKNLVVCFNSFYSPGTKDDCIFGPFTDSDSAEFEKYQRIPVLETIVKYSMPTIKTRMDCYFSFSYQHNKGYATLALIKFGPRTVLYVYSPAEGTVVVDVQVEGTSADQVEVTNTPTSRQTRGYLDISGCRHSGAVYKPATQVNSPETCFSLTCDEDVVLKTSSCGPLERCLGNGSCIPAVLYDAIFNPKLDLVCTVTGPALIDFQGHVTSVKDRCTYSLLSIPSVPGLQVLANFQERRRKDVSFLDSVTLRLDRLGVHIHLKQGGRVLVDDSTLTLSSSAQMVHGVELSQDLTGVTAKLSLFNFTVSVFFDGYTVQIHLEGPIGSALHGLCENSNRSLTELKLSESSSTSCEMQYTDTNDSVINCTRMTEHCNFLKGAPFSSCDIDPEPYITACTDTLCSYPDLDALKCQFLEAYARTCRLKHNATLDGWRSKSECLNPEAFCQDRTCSDHEFCGEKTAGGDTRCFCRAIYASKYKDRNALGDPTVCNQNSASLTLVNCLLEDAGVDYTVLHLKDLTCRGHMDKERHVVIFSFNSTNHCGTEVTSNNNQIIYQNTVSNDDGFSNVITRRDQVFIDFSCIYLQEATKAFKIRSSSVIKVITSGVWNYTLTMKAYTDAARTQPVESNTEVWLDQKIWVELKTDGLDGDLISMVTKSCWATNQESDNGSLRYDLIKNGCANPADPTVKVEGNGEGTSNYFSFNMFQFSGRSGNIFLHCRLQLCVKEGNSCIPKCNGARRRRSIRPRNEAPALISMVWTN</sequence>
<proteinExistence type="predicted"/>
<dbReference type="SMART" id="SM00241">
    <property type="entry name" value="ZP"/>
    <property type="match status" value="1"/>
</dbReference>
<reference evidence="6 7" key="1">
    <citation type="submission" date="2021-06" db="EMBL/GenBank/DDBJ databases">
        <authorList>
            <person name="Palmer J.M."/>
        </authorList>
    </citation>
    <scope>NUCLEOTIDE SEQUENCE [LARGE SCALE GENOMIC DNA]</scope>
    <source>
        <strain evidence="6 7">MEX-2019</strain>
        <tissue evidence="6">Muscle</tissue>
    </source>
</reference>
<evidence type="ECO:0000256" key="2">
    <source>
        <dbReference type="ARBA" id="ARBA00023157"/>
    </source>
</evidence>
<dbReference type="Gene3D" id="2.60.40.4100">
    <property type="entry name" value="Zona pellucida, ZP-C domain"/>
    <property type="match status" value="1"/>
</dbReference>
<organism evidence="6 7">
    <name type="scientific">Crenichthys baileyi</name>
    <name type="common">White River springfish</name>
    <dbReference type="NCBI Taxonomy" id="28760"/>
    <lineage>
        <taxon>Eukaryota</taxon>
        <taxon>Metazoa</taxon>
        <taxon>Chordata</taxon>
        <taxon>Craniata</taxon>
        <taxon>Vertebrata</taxon>
        <taxon>Euteleostomi</taxon>
        <taxon>Actinopterygii</taxon>
        <taxon>Neopterygii</taxon>
        <taxon>Teleostei</taxon>
        <taxon>Neoteleostei</taxon>
        <taxon>Acanthomorphata</taxon>
        <taxon>Ovalentaria</taxon>
        <taxon>Atherinomorphae</taxon>
        <taxon>Cyprinodontiformes</taxon>
        <taxon>Goodeidae</taxon>
        <taxon>Crenichthys</taxon>
    </lineage>
</organism>
<name>A0AAV9RBG9_9TELE</name>
<dbReference type="Gene3D" id="2.60.40.3210">
    <property type="entry name" value="Zona pellucida, ZP-N domain"/>
    <property type="match status" value="1"/>
</dbReference>
<dbReference type="InterPro" id="IPR014853">
    <property type="entry name" value="VWF/SSPO/ZAN-like_Cys-rich_dom"/>
</dbReference>
<comment type="caution">
    <text evidence="6">The sequence shown here is derived from an EMBL/GenBank/DDBJ whole genome shotgun (WGS) entry which is preliminary data.</text>
</comment>
<keyword evidence="7" id="KW-1185">Reference proteome</keyword>
<dbReference type="EMBL" id="JAHHUM010002148">
    <property type="protein sequence ID" value="KAK5605842.1"/>
    <property type="molecule type" value="Genomic_DNA"/>
</dbReference>
<dbReference type="InterPro" id="IPR055355">
    <property type="entry name" value="ZP-C"/>
</dbReference>
<evidence type="ECO:0000256" key="3">
    <source>
        <dbReference type="SAM" id="SignalP"/>
    </source>
</evidence>
<feature type="domain" description="ZP" evidence="4">
    <location>
        <begin position="556"/>
        <end position="808"/>
    </location>
</feature>
<dbReference type="InterPro" id="IPR001846">
    <property type="entry name" value="VWF_type-D"/>
</dbReference>
<evidence type="ECO:0000259" key="4">
    <source>
        <dbReference type="PROSITE" id="PS51034"/>
    </source>
</evidence>
<dbReference type="PROSITE" id="PS51233">
    <property type="entry name" value="VWFD"/>
    <property type="match status" value="1"/>
</dbReference>
<evidence type="ECO:0008006" key="8">
    <source>
        <dbReference type="Google" id="ProtNLM"/>
    </source>
</evidence>
<dbReference type="PANTHER" id="PTHR14002">
    <property type="entry name" value="ENDOGLIN/TGF-BETA RECEPTOR TYPE III"/>
    <property type="match status" value="1"/>
</dbReference>
<evidence type="ECO:0000259" key="5">
    <source>
        <dbReference type="PROSITE" id="PS51233"/>
    </source>
</evidence>
<dbReference type="PANTHER" id="PTHR14002:SF50">
    <property type="entry name" value="ALPHA-TECTORIN-LIKE-RELATED"/>
    <property type="match status" value="1"/>
</dbReference>
<accession>A0AAV9RBG9</accession>
<keyword evidence="2" id="KW-1015">Disulfide bond</keyword>
<dbReference type="Pfam" id="PF08742">
    <property type="entry name" value="C8"/>
    <property type="match status" value="1"/>
</dbReference>
<dbReference type="PROSITE" id="PS51034">
    <property type="entry name" value="ZP_2"/>
    <property type="match status" value="1"/>
</dbReference>
<dbReference type="Pfam" id="PF23344">
    <property type="entry name" value="ZP-N"/>
    <property type="match status" value="1"/>
</dbReference>
<dbReference type="AlphaFoldDB" id="A0AAV9RBG9"/>
<dbReference type="Proteomes" id="UP001311232">
    <property type="component" value="Unassembled WGS sequence"/>
</dbReference>
<evidence type="ECO:0000313" key="7">
    <source>
        <dbReference type="Proteomes" id="UP001311232"/>
    </source>
</evidence>
<dbReference type="SMART" id="SM00832">
    <property type="entry name" value="C8"/>
    <property type="match status" value="1"/>
</dbReference>
<dbReference type="InterPro" id="IPR042235">
    <property type="entry name" value="ZP-C_dom"/>
</dbReference>
<dbReference type="InterPro" id="IPR001507">
    <property type="entry name" value="ZP_dom"/>
</dbReference>
<keyword evidence="1 3" id="KW-0732">Signal</keyword>
<feature type="chain" id="PRO_5043776657" description="Alpha-tectorin-like" evidence="3">
    <location>
        <begin position="18"/>
        <end position="826"/>
    </location>
</feature>
<protein>
    <recommendedName>
        <fullName evidence="8">Alpha-tectorin-like</fullName>
    </recommendedName>
</protein>
<feature type="domain" description="VWFD" evidence="5">
    <location>
        <begin position="262"/>
        <end position="443"/>
    </location>
</feature>
<evidence type="ECO:0000256" key="1">
    <source>
        <dbReference type="ARBA" id="ARBA00022729"/>
    </source>
</evidence>
<feature type="signal peptide" evidence="3">
    <location>
        <begin position="1"/>
        <end position="17"/>
    </location>
</feature>